<dbReference type="FunCoup" id="A0A1S3JNG9">
    <property type="interactions" value="660"/>
</dbReference>
<feature type="transmembrane region" description="Helical" evidence="7">
    <location>
        <begin position="86"/>
        <end position="118"/>
    </location>
</feature>
<accession>A0A1S3JNG9</accession>
<dbReference type="Proteomes" id="UP000085678">
    <property type="component" value="Unplaced"/>
</dbReference>
<evidence type="ECO:0000256" key="6">
    <source>
        <dbReference type="ARBA" id="ARBA00023136"/>
    </source>
</evidence>
<proteinExistence type="inferred from homology"/>
<dbReference type="AlphaFoldDB" id="A0A1S3JNG9"/>
<organism evidence="8 9">
    <name type="scientific">Lingula anatina</name>
    <name type="common">Brachiopod</name>
    <name type="synonym">Lingula unguis</name>
    <dbReference type="NCBI Taxonomy" id="7574"/>
    <lineage>
        <taxon>Eukaryota</taxon>
        <taxon>Metazoa</taxon>
        <taxon>Spiralia</taxon>
        <taxon>Lophotrochozoa</taxon>
        <taxon>Brachiopoda</taxon>
        <taxon>Linguliformea</taxon>
        <taxon>Lingulata</taxon>
        <taxon>Lingulida</taxon>
        <taxon>Linguloidea</taxon>
        <taxon>Lingulidae</taxon>
        <taxon>Lingula</taxon>
    </lineage>
</organism>
<comment type="similarity">
    <text evidence="3 7">Belongs to the PRA1 family.</text>
</comment>
<evidence type="ECO:0000256" key="2">
    <source>
        <dbReference type="ARBA" id="ARBA00004234"/>
    </source>
</evidence>
<dbReference type="PANTHER" id="PTHR19317:SF0">
    <property type="entry name" value="PRENYLATED RAB ACCEPTOR PROTEIN 1"/>
    <property type="match status" value="1"/>
</dbReference>
<dbReference type="GeneID" id="106174769"/>
<dbReference type="InterPro" id="IPR004895">
    <property type="entry name" value="Prenylated_rab_accept_PRA1"/>
</dbReference>
<dbReference type="PANTHER" id="PTHR19317">
    <property type="entry name" value="PRENYLATED RAB ACCEPTOR 1-RELATED"/>
    <property type="match status" value="1"/>
</dbReference>
<dbReference type="GO" id="GO:0008021">
    <property type="term" value="C:synaptic vesicle"/>
    <property type="evidence" value="ECO:0007669"/>
    <property type="project" value="UniProtKB-SubCell"/>
</dbReference>
<dbReference type="RefSeq" id="XP_013411910.1">
    <property type="nucleotide sequence ID" value="XM_013556456.2"/>
</dbReference>
<evidence type="ECO:0000256" key="5">
    <source>
        <dbReference type="ARBA" id="ARBA00022989"/>
    </source>
</evidence>
<evidence type="ECO:0000256" key="1">
    <source>
        <dbReference type="ARBA" id="ARBA00004141"/>
    </source>
</evidence>
<keyword evidence="6 7" id="KW-0472">Membrane</keyword>
<dbReference type="OMA" id="FHQIEPA"/>
<dbReference type="GO" id="GO:0005794">
    <property type="term" value="C:Golgi apparatus"/>
    <property type="evidence" value="ECO:0007669"/>
    <property type="project" value="TreeGrafter"/>
</dbReference>
<gene>
    <name evidence="9" type="primary">LOC106174769</name>
</gene>
<sequence length="195" mass="21647">MEKDNEKLDLSGNLDGPAESQPVDLKAKLMAIQLSNVSAREWLQHRRETVKPWTEFLNTARFKAPKSVAPVGKRVVRNVEHFQSNYLFVFLGLIIFCVLTSPLLIVALAVCLGACYIINLKNKESKLSLLGHEISLAQQYGAVGVISFPLFWLAGAGSAVFWVIGASFFLIMAHAVFYQTTEELEGFADLNMEVV</sequence>
<reference evidence="9" key="1">
    <citation type="submission" date="2025-08" db="UniProtKB">
        <authorList>
            <consortium name="RefSeq"/>
        </authorList>
    </citation>
    <scope>IDENTIFICATION</scope>
    <source>
        <tissue evidence="9">Gonads</tissue>
    </source>
</reference>
<name>A0A1S3JNG9_LINAN</name>
<feature type="transmembrane region" description="Helical" evidence="7">
    <location>
        <begin position="159"/>
        <end position="178"/>
    </location>
</feature>
<dbReference type="KEGG" id="lak:106174769"/>
<comment type="subcellular location">
    <subcellularLocation>
        <location evidence="2">Cytoplasmic vesicle</location>
        <location evidence="2">Secretory vesicle</location>
        <location evidence="2">Synaptic vesicle</location>
    </subcellularLocation>
    <subcellularLocation>
        <location evidence="1 7">Membrane</location>
        <topology evidence="1 7">Multi-pass membrane protein</topology>
    </subcellularLocation>
</comment>
<evidence type="ECO:0000256" key="7">
    <source>
        <dbReference type="RuleBase" id="RU363107"/>
    </source>
</evidence>
<protein>
    <recommendedName>
        <fullName evidence="7">PRA1 family protein</fullName>
    </recommendedName>
</protein>
<keyword evidence="5 7" id="KW-1133">Transmembrane helix</keyword>
<evidence type="ECO:0000313" key="8">
    <source>
        <dbReference type="Proteomes" id="UP000085678"/>
    </source>
</evidence>
<evidence type="ECO:0000256" key="3">
    <source>
        <dbReference type="ARBA" id="ARBA00006483"/>
    </source>
</evidence>
<dbReference type="OrthoDB" id="63113at2759"/>
<dbReference type="InParanoid" id="A0A1S3JNG9"/>
<dbReference type="GO" id="GO:0016020">
    <property type="term" value="C:membrane"/>
    <property type="evidence" value="ECO:0007669"/>
    <property type="project" value="UniProtKB-SubCell"/>
</dbReference>
<keyword evidence="4 7" id="KW-0812">Transmembrane</keyword>
<dbReference type="Pfam" id="PF03208">
    <property type="entry name" value="PRA1"/>
    <property type="match status" value="1"/>
</dbReference>
<dbReference type="STRING" id="7574.A0A1S3JNG9"/>
<evidence type="ECO:0000256" key="4">
    <source>
        <dbReference type="ARBA" id="ARBA00022692"/>
    </source>
</evidence>
<keyword evidence="8" id="KW-1185">Reference proteome</keyword>
<evidence type="ECO:0000313" key="9">
    <source>
        <dbReference type="RefSeq" id="XP_013411910.1"/>
    </source>
</evidence>